<dbReference type="PROSITE" id="PS50850">
    <property type="entry name" value="MFS"/>
    <property type="match status" value="1"/>
</dbReference>
<dbReference type="PANTHER" id="PTHR23501">
    <property type="entry name" value="MAJOR FACILITATOR SUPERFAMILY"/>
    <property type="match status" value="1"/>
</dbReference>
<proteinExistence type="predicted"/>
<evidence type="ECO:0000313" key="8">
    <source>
        <dbReference type="Proteomes" id="UP001358417"/>
    </source>
</evidence>
<feature type="domain" description="Major facilitator superfamily (MFS) profile" evidence="6">
    <location>
        <begin position="62"/>
        <end position="553"/>
    </location>
</feature>
<dbReference type="PANTHER" id="PTHR23501:SF155">
    <property type="entry name" value="EFFLUX PUMP AFOB"/>
    <property type="match status" value="1"/>
</dbReference>
<dbReference type="InterPro" id="IPR020846">
    <property type="entry name" value="MFS_dom"/>
</dbReference>
<keyword evidence="4 5" id="KW-0472">Membrane</keyword>
<feature type="transmembrane region" description="Helical" evidence="5">
    <location>
        <begin position="453"/>
        <end position="477"/>
    </location>
</feature>
<gene>
    <name evidence="7" type="ORF">LTR84_007085</name>
</gene>
<feature type="transmembrane region" description="Helical" evidence="5">
    <location>
        <begin position="217"/>
        <end position="234"/>
    </location>
</feature>
<feature type="transmembrane region" description="Helical" evidence="5">
    <location>
        <begin position="420"/>
        <end position="441"/>
    </location>
</feature>
<keyword evidence="3 5" id="KW-1133">Transmembrane helix</keyword>
<dbReference type="InterPro" id="IPR011701">
    <property type="entry name" value="MFS"/>
</dbReference>
<dbReference type="Gene3D" id="1.20.1250.20">
    <property type="entry name" value="MFS general substrate transporter like domains"/>
    <property type="match status" value="2"/>
</dbReference>
<dbReference type="GO" id="GO:0005886">
    <property type="term" value="C:plasma membrane"/>
    <property type="evidence" value="ECO:0007669"/>
    <property type="project" value="TreeGrafter"/>
</dbReference>
<feature type="transmembrane region" description="Helical" evidence="5">
    <location>
        <begin position="126"/>
        <end position="146"/>
    </location>
</feature>
<comment type="subcellular location">
    <subcellularLocation>
        <location evidence="1">Membrane</location>
        <topology evidence="1">Multi-pass membrane protein</topology>
    </subcellularLocation>
</comment>
<evidence type="ECO:0000313" key="7">
    <source>
        <dbReference type="EMBL" id="KAK5047142.1"/>
    </source>
</evidence>
<feature type="transmembrane region" description="Helical" evidence="5">
    <location>
        <begin position="283"/>
        <end position="306"/>
    </location>
</feature>
<accession>A0AAV9N1R9</accession>
<protein>
    <recommendedName>
        <fullName evidence="6">Major facilitator superfamily (MFS) profile domain-containing protein</fullName>
    </recommendedName>
</protein>
<feature type="transmembrane region" description="Helical" evidence="5">
    <location>
        <begin position="393"/>
        <end position="414"/>
    </location>
</feature>
<feature type="transmembrane region" description="Helical" evidence="5">
    <location>
        <begin position="363"/>
        <end position="386"/>
    </location>
</feature>
<feature type="transmembrane region" description="Helical" evidence="5">
    <location>
        <begin position="530"/>
        <end position="550"/>
    </location>
</feature>
<evidence type="ECO:0000259" key="6">
    <source>
        <dbReference type="PROSITE" id="PS50850"/>
    </source>
</evidence>
<feature type="transmembrane region" description="Helical" evidence="5">
    <location>
        <begin position="255"/>
        <end position="277"/>
    </location>
</feature>
<dbReference type="GO" id="GO:0022857">
    <property type="term" value="F:transmembrane transporter activity"/>
    <property type="evidence" value="ECO:0007669"/>
    <property type="project" value="InterPro"/>
</dbReference>
<keyword evidence="8" id="KW-1185">Reference proteome</keyword>
<dbReference type="Proteomes" id="UP001358417">
    <property type="component" value="Unassembled WGS sequence"/>
</dbReference>
<dbReference type="EMBL" id="JAVRRD010000027">
    <property type="protein sequence ID" value="KAK5047142.1"/>
    <property type="molecule type" value="Genomic_DNA"/>
</dbReference>
<dbReference type="InterPro" id="IPR036259">
    <property type="entry name" value="MFS_trans_sf"/>
</dbReference>
<reference evidence="7 8" key="1">
    <citation type="submission" date="2023-08" db="EMBL/GenBank/DDBJ databases">
        <title>Black Yeasts Isolated from many extreme environments.</title>
        <authorList>
            <person name="Coleine C."/>
            <person name="Stajich J.E."/>
            <person name="Selbmann L."/>
        </authorList>
    </citation>
    <scope>NUCLEOTIDE SEQUENCE [LARGE SCALE GENOMIC DNA]</scope>
    <source>
        <strain evidence="7 8">CCFEE 5792</strain>
    </source>
</reference>
<keyword evidence="2 5" id="KW-0812">Transmembrane</keyword>
<evidence type="ECO:0000256" key="3">
    <source>
        <dbReference type="ARBA" id="ARBA00022989"/>
    </source>
</evidence>
<sequence>MVELPTEQDRNNRIVQNEISRFPAEHDHDTLTKEEMAKNILGESSEHELEHYYPTGLAKAMIIGPVTMTYFLFFLDLAIVSTATPAITSHFDSLVDIGWYGGAYQLGSSALQPLTGKLFSYFSTKWMFIFFLVVFMFGSALCGAAQSSSMLIIGRAVAGAGSAGLRLGGVTILAAILPPIAQARFMGLNLGLGQLGLALGPILGGIFTQYLSWRWCFYINLPIGAVVGGLLLYCKIPEPKPKPPVREVLRTAVKSLDLAGFFLVSPSAVMLLLGLQYGGNQFAWNSSTVIGLLVGAAVAFIIFLLWERRKGDEAMIPFAMLRHRIIWSATGTMFFLLATILVGDFYLAIYFQTVHNDSPVMSGVHMLPATISMVMFTMTAGVLVGVVGYYLPWVLAGSSLTAIGYGLLSLVAPATPAAKWIGYQVIWGVGSGLMVAGPYIAVQNLVPAAQIPIAMGIITFAQNMGSAIFLVVANAVFSNSLRKELQERIAVIKLTPEVIIDAGAHNIRELVSGTELSAVLQAYSDSVDKVMYLGVAVSIVTFAFAWGLGWNDIRVQKKLLALQEGEVRIRESDPSK</sequence>
<feature type="transmembrane region" description="Helical" evidence="5">
    <location>
        <begin position="188"/>
        <end position="211"/>
    </location>
</feature>
<dbReference type="AlphaFoldDB" id="A0AAV9N1R9"/>
<comment type="caution">
    <text evidence="7">The sequence shown here is derived from an EMBL/GenBank/DDBJ whole genome shotgun (WGS) entry which is preliminary data.</text>
</comment>
<dbReference type="Pfam" id="PF07690">
    <property type="entry name" value="MFS_1"/>
    <property type="match status" value="1"/>
</dbReference>
<evidence type="ECO:0000256" key="5">
    <source>
        <dbReference type="SAM" id="Phobius"/>
    </source>
</evidence>
<evidence type="ECO:0000256" key="2">
    <source>
        <dbReference type="ARBA" id="ARBA00022692"/>
    </source>
</evidence>
<dbReference type="GeneID" id="89975253"/>
<feature type="transmembrane region" description="Helical" evidence="5">
    <location>
        <begin position="69"/>
        <end position="91"/>
    </location>
</feature>
<feature type="transmembrane region" description="Helical" evidence="5">
    <location>
        <begin position="326"/>
        <end position="351"/>
    </location>
</feature>
<dbReference type="CDD" id="cd17502">
    <property type="entry name" value="MFS_Azr1_MDR_like"/>
    <property type="match status" value="1"/>
</dbReference>
<evidence type="ECO:0000256" key="4">
    <source>
        <dbReference type="ARBA" id="ARBA00023136"/>
    </source>
</evidence>
<dbReference type="RefSeq" id="XP_064702709.1">
    <property type="nucleotide sequence ID" value="XM_064850640.1"/>
</dbReference>
<dbReference type="SUPFAM" id="SSF103473">
    <property type="entry name" value="MFS general substrate transporter"/>
    <property type="match status" value="1"/>
</dbReference>
<organism evidence="7 8">
    <name type="scientific">Exophiala bonariae</name>
    <dbReference type="NCBI Taxonomy" id="1690606"/>
    <lineage>
        <taxon>Eukaryota</taxon>
        <taxon>Fungi</taxon>
        <taxon>Dikarya</taxon>
        <taxon>Ascomycota</taxon>
        <taxon>Pezizomycotina</taxon>
        <taxon>Eurotiomycetes</taxon>
        <taxon>Chaetothyriomycetidae</taxon>
        <taxon>Chaetothyriales</taxon>
        <taxon>Herpotrichiellaceae</taxon>
        <taxon>Exophiala</taxon>
    </lineage>
</organism>
<name>A0AAV9N1R9_9EURO</name>
<evidence type="ECO:0000256" key="1">
    <source>
        <dbReference type="ARBA" id="ARBA00004141"/>
    </source>
</evidence>